<evidence type="ECO:0000256" key="5">
    <source>
        <dbReference type="SAM" id="Phobius"/>
    </source>
</evidence>
<comment type="subcellular location">
    <subcellularLocation>
        <location evidence="1">Membrane</location>
        <topology evidence="1">Multi-pass membrane protein</topology>
    </subcellularLocation>
</comment>
<keyword evidence="4 5" id="KW-0472">Membrane</keyword>
<evidence type="ECO:0000256" key="1">
    <source>
        <dbReference type="ARBA" id="ARBA00004141"/>
    </source>
</evidence>
<reference evidence="6" key="1">
    <citation type="submission" date="2025-08" db="UniProtKB">
        <authorList>
            <consortium name="Ensembl"/>
        </authorList>
    </citation>
    <scope>IDENTIFICATION</scope>
</reference>
<evidence type="ECO:0000313" key="6">
    <source>
        <dbReference type="Ensembl" id="ENSVKKP00000001018.1"/>
    </source>
</evidence>
<keyword evidence="7" id="KW-1185">Reference proteome</keyword>
<dbReference type="InterPro" id="IPR049680">
    <property type="entry name" value="FLVCR1-2_SLC49-like"/>
</dbReference>
<keyword evidence="2 5" id="KW-0812">Transmembrane</keyword>
<protein>
    <submittedName>
        <fullName evidence="6">Feline leukemia virus subgroup C cellular receptor 1</fullName>
    </submittedName>
</protein>
<dbReference type="PANTHER" id="PTHR10924:SF2">
    <property type="entry name" value="HEME TRANSPORTER FLVCR1"/>
    <property type="match status" value="1"/>
</dbReference>
<dbReference type="InterPro" id="IPR036259">
    <property type="entry name" value="MFS_trans_sf"/>
</dbReference>
<feature type="transmembrane region" description="Helical" evidence="5">
    <location>
        <begin position="82"/>
        <end position="103"/>
    </location>
</feature>
<dbReference type="Ensembl" id="ENSVKKT00000001054.1">
    <property type="protein sequence ID" value="ENSVKKP00000001018.1"/>
    <property type="gene ID" value="ENSVKKG00000000014.1"/>
</dbReference>
<evidence type="ECO:0000313" key="7">
    <source>
        <dbReference type="Proteomes" id="UP000694545"/>
    </source>
</evidence>
<accession>A0A8D2IQY0</accession>
<dbReference type="GO" id="GO:0006839">
    <property type="term" value="P:mitochondrial transport"/>
    <property type="evidence" value="ECO:0007669"/>
    <property type="project" value="TreeGrafter"/>
</dbReference>
<reference evidence="6" key="2">
    <citation type="submission" date="2025-09" db="UniProtKB">
        <authorList>
            <consortium name="Ensembl"/>
        </authorList>
    </citation>
    <scope>IDENTIFICATION</scope>
</reference>
<evidence type="ECO:0000256" key="3">
    <source>
        <dbReference type="ARBA" id="ARBA00022989"/>
    </source>
</evidence>
<sequence length="110" mass="12383">MQQMKVFKEKPKYPPSQSQAVLVDVSPDDYSYKQSVINLFRNFPFVLLLISYGIMTGIFYSVSTLLNQMIVTHYVGEEVNAGRIGLTLVVAGMVGSIICGLWLDHTKTYK</sequence>
<name>A0A8D2IQY0_VARKO</name>
<dbReference type="GO" id="GO:0016020">
    <property type="term" value="C:membrane"/>
    <property type="evidence" value="ECO:0007669"/>
    <property type="project" value="UniProtKB-SubCell"/>
</dbReference>
<organism evidence="6 7">
    <name type="scientific">Varanus komodoensis</name>
    <name type="common">Komodo dragon</name>
    <dbReference type="NCBI Taxonomy" id="61221"/>
    <lineage>
        <taxon>Eukaryota</taxon>
        <taxon>Metazoa</taxon>
        <taxon>Chordata</taxon>
        <taxon>Craniata</taxon>
        <taxon>Vertebrata</taxon>
        <taxon>Euteleostomi</taxon>
        <taxon>Lepidosauria</taxon>
        <taxon>Squamata</taxon>
        <taxon>Bifurcata</taxon>
        <taxon>Unidentata</taxon>
        <taxon>Episquamata</taxon>
        <taxon>Toxicofera</taxon>
        <taxon>Anguimorpha</taxon>
        <taxon>Paleoanguimorpha</taxon>
        <taxon>Varanoidea</taxon>
        <taxon>Varanidae</taxon>
        <taxon>Varanus</taxon>
    </lineage>
</organism>
<evidence type="ECO:0000256" key="4">
    <source>
        <dbReference type="ARBA" id="ARBA00023136"/>
    </source>
</evidence>
<proteinExistence type="predicted"/>
<dbReference type="GO" id="GO:0020037">
    <property type="term" value="F:heme binding"/>
    <property type="evidence" value="ECO:0007669"/>
    <property type="project" value="TreeGrafter"/>
</dbReference>
<keyword evidence="3 5" id="KW-1133">Transmembrane helix</keyword>
<dbReference type="AlphaFoldDB" id="A0A8D2IQY0"/>
<feature type="transmembrane region" description="Helical" evidence="5">
    <location>
        <begin position="43"/>
        <end position="62"/>
    </location>
</feature>
<dbReference type="SUPFAM" id="SSF103473">
    <property type="entry name" value="MFS general substrate transporter"/>
    <property type="match status" value="1"/>
</dbReference>
<dbReference type="GO" id="GO:0015232">
    <property type="term" value="F:heme transmembrane transporter activity"/>
    <property type="evidence" value="ECO:0007669"/>
    <property type="project" value="TreeGrafter"/>
</dbReference>
<dbReference type="PANTHER" id="PTHR10924">
    <property type="entry name" value="MAJOR FACILITATOR SUPERFAMILY PROTEIN-RELATED"/>
    <property type="match status" value="1"/>
</dbReference>
<evidence type="ECO:0000256" key="2">
    <source>
        <dbReference type="ARBA" id="ARBA00022692"/>
    </source>
</evidence>
<dbReference type="GO" id="GO:0005739">
    <property type="term" value="C:mitochondrion"/>
    <property type="evidence" value="ECO:0007669"/>
    <property type="project" value="TreeGrafter"/>
</dbReference>
<dbReference type="GO" id="GO:0030218">
    <property type="term" value="P:erythrocyte differentiation"/>
    <property type="evidence" value="ECO:0007669"/>
    <property type="project" value="TreeGrafter"/>
</dbReference>
<dbReference type="GO" id="GO:0097037">
    <property type="term" value="P:heme export"/>
    <property type="evidence" value="ECO:0007669"/>
    <property type="project" value="TreeGrafter"/>
</dbReference>
<dbReference type="Proteomes" id="UP000694545">
    <property type="component" value="Unplaced"/>
</dbReference>